<dbReference type="InterPro" id="IPR007624">
    <property type="entry name" value="RNA_pol_sigma70_r3"/>
</dbReference>
<feature type="region of interest" description="Disordered" evidence="5">
    <location>
        <begin position="1"/>
        <end position="41"/>
    </location>
</feature>
<evidence type="ECO:0000256" key="3">
    <source>
        <dbReference type="ARBA" id="ARBA00023125"/>
    </source>
</evidence>
<dbReference type="InterPro" id="IPR013324">
    <property type="entry name" value="RNA_pol_sigma_r3/r4-like"/>
</dbReference>
<dbReference type="Proteomes" id="UP001156398">
    <property type="component" value="Unassembled WGS sequence"/>
</dbReference>
<dbReference type="Pfam" id="PF04545">
    <property type="entry name" value="Sigma70_r4"/>
    <property type="match status" value="1"/>
</dbReference>
<evidence type="ECO:0000313" key="7">
    <source>
        <dbReference type="EMBL" id="MDI5963412.1"/>
    </source>
</evidence>
<dbReference type="InterPro" id="IPR000943">
    <property type="entry name" value="RNA_pol_sigma70"/>
</dbReference>
<keyword evidence="8" id="KW-1185">Reference proteome</keyword>
<gene>
    <name evidence="7" type="ORF">POF43_011940</name>
</gene>
<proteinExistence type="predicted"/>
<dbReference type="CDD" id="cd06171">
    <property type="entry name" value="Sigma70_r4"/>
    <property type="match status" value="1"/>
</dbReference>
<feature type="domain" description="RNA polymerase sigma-70" evidence="6">
    <location>
        <begin position="103"/>
        <end position="116"/>
    </location>
</feature>
<keyword evidence="1" id="KW-0805">Transcription regulation</keyword>
<dbReference type="InterPro" id="IPR007627">
    <property type="entry name" value="RNA_pol_sigma70_r2"/>
</dbReference>
<dbReference type="InterPro" id="IPR013325">
    <property type="entry name" value="RNA_pol_sigma_r2"/>
</dbReference>
<dbReference type="RefSeq" id="WP_271325911.1">
    <property type="nucleotide sequence ID" value="NZ_JAAGKO020000013.1"/>
</dbReference>
<evidence type="ECO:0000256" key="5">
    <source>
        <dbReference type="SAM" id="MobiDB-lite"/>
    </source>
</evidence>
<sequence length="301" mass="33295">MSIQTAQPTAEPLHLDAVSSPRTEAVRTVSPGSPVPPVPPVLGGKVPVSEIREVSRTLFQRLGALEEGTQEYQYVRNTLIELNMTLVRFAAKRFSNRSEQMEDILQVGTIGLIKAVDRYDLDYSTEFVTFAMPTIVGEIKRFFRDTSWAVHVPRRLQEMRIDLAKATDLLAAELDRSPTVAELAAHLGIDEEAVIEAQVASNAYTAGSIDAQVGDEDDEGTAWTQRIGFDDPAYEGVENLTALKPLIDKLPDRERRILALRFSADLTQAEIGAELGLSQMHISRLLSNTLRTLRNGLLPKD</sequence>
<dbReference type="InterPro" id="IPR007630">
    <property type="entry name" value="RNA_pol_sigma70_r4"/>
</dbReference>
<dbReference type="PRINTS" id="PR00046">
    <property type="entry name" value="SIGMA70FCT"/>
</dbReference>
<dbReference type="SUPFAM" id="SSF88946">
    <property type="entry name" value="Sigma2 domain of RNA polymerase sigma factors"/>
    <property type="match status" value="1"/>
</dbReference>
<dbReference type="NCBIfam" id="TIGR02937">
    <property type="entry name" value="sigma70-ECF"/>
    <property type="match status" value="1"/>
</dbReference>
<dbReference type="PANTHER" id="PTHR30385:SF4">
    <property type="entry name" value="RNA POLYMERASE SIGMA-E FACTOR"/>
    <property type="match status" value="1"/>
</dbReference>
<dbReference type="InterPro" id="IPR036388">
    <property type="entry name" value="WH-like_DNA-bd_sf"/>
</dbReference>
<accession>A0ABT6VY40</accession>
<dbReference type="PANTHER" id="PTHR30385">
    <property type="entry name" value="SIGMA FACTOR F FLAGELLAR"/>
    <property type="match status" value="1"/>
</dbReference>
<evidence type="ECO:0000259" key="6">
    <source>
        <dbReference type="PROSITE" id="PS00715"/>
    </source>
</evidence>
<dbReference type="InterPro" id="IPR014322">
    <property type="entry name" value="RNA_pol_sigma-B/F/G"/>
</dbReference>
<dbReference type="SUPFAM" id="SSF88659">
    <property type="entry name" value="Sigma3 and sigma4 domains of RNA polymerase sigma factors"/>
    <property type="match status" value="2"/>
</dbReference>
<name>A0ABT6VY40_9ACTN</name>
<comment type="caution">
    <text evidence="7">The sequence shown here is derived from an EMBL/GenBank/DDBJ whole genome shotgun (WGS) entry which is preliminary data.</text>
</comment>
<dbReference type="Gene3D" id="1.20.120.1810">
    <property type="match status" value="1"/>
</dbReference>
<evidence type="ECO:0000256" key="4">
    <source>
        <dbReference type="ARBA" id="ARBA00023163"/>
    </source>
</evidence>
<reference evidence="7 8" key="1">
    <citation type="submission" date="2023-05" db="EMBL/GenBank/DDBJ databases">
        <title>Streptantibioticus silvisoli sp. nov., acidotolerant actinomycetes 1 from pine litter.</title>
        <authorList>
            <person name="Swiecimska M."/>
            <person name="Golinska P."/>
            <person name="Sangal V."/>
            <person name="Wachnowicz B."/>
            <person name="Goodfellow M."/>
        </authorList>
    </citation>
    <scope>NUCLEOTIDE SEQUENCE [LARGE SCALE GENOMIC DNA]</scope>
    <source>
        <strain evidence="7 8">SL54</strain>
    </source>
</reference>
<keyword evidence="2" id="KW-0731">Sigma factor</keyword>
<dbReference type="InterPro" id="IPR014284">
    <property type="entry name" value="RNA_pol_sigma-70_dom"/>
</dbReference>
<dbReference type="EMBL" id="JAAGKO020000013">
    <property type="protein sequence ID" value="MDI5963412.1"/>
    <property type="molecule type" value="Genomic_DNA"/>
</dbReference>
<protein>
    <submittedName>
        <fullName evidence="7">RNA polymerase sigma factor SigF</fullName>
    </submittedName>
</protein>
<dbReference type="Pfam" id="PF04539">
    <property type="entry name" value="Sigma70_r3"/>
    <property type="match status" value="1"/>
</dbReference>
<dbReference type="NCBIfam" id="TIGR02980">
    <property type="entry name" value="SigBFG"/>
    <property type="match status" value="1"/>
</dbReference>
<dbReference type="PROSITE" id="PS00715">
    <property type="entry name" value="SIGMA70_1"/>
    <property type="match status" value="1"/>
</dbReference>
<evidence type="ECO:0000256" key="1">
    <source>
        <dbReference type="ARBA" id="ARBA00023015"/>
    </source>
</evidence>
<dbReference type="Gene3D" id="1.10.10.10">
    <property type="entry name" value="Winged helix-like DNA-binding domain superfamily/Winged helix DNA-binding domain"/>
    <property type="match status" value="2"/>
</dbReference>
<organism evidence="7 8">
    <name type="scientific">Streptantibioticus silvisoli</name>
    <dbReference type="NCBI Taxonomy" id="2705255"/>
    <lineage>
        <taxon>Bacteria</taxon>
        <taxon>Bacillati</taxon>
        <taxon>Actinomycetota</taxon>
        <taxon>Actinomycetes</taxon>
        <taxon>Kitasatosporales</taxon>
        <taxon>Streptomycetaceae</taxon>
        <taxon>Streptantibioticus</taxon>
    </lineage>
</organism>
<dbReference type="Pfam" id="PF04542">
    <property type="entry name" value="Sigma70_r2"/>
    <property type="match status" value="1"/>
</dbReference>
<keyword evidence="3" id="KW-0238">DNA-binding</keyword>
<keyword evidence="4" id="KW-0804">Transcription</keyword>
<evidence type="ECO:0000256" key="2">
    <source>
        <dbReference type="ARBA" id="ARBA00023082"/>
    </source>
</evidence>
<evidence type="ECO:0000313" key="8">
    <source>
        <dbReference type="Proteomes" id="UP001156398"/>
    </source>
</evidence>